<evidence type="ECO:0000259" key="3">
    <source>
        <dbReference type="Pfam" id="PF07583"/>
    </source>
</evidence>
<accession>A0A518DKV7</accession>
<dbReference type="Gene3D" id="2.60.40.1080">
    <property type="match status" value="1"/>
</dbReference>
<dbReference type="EMBL" id="CP036433">
    <property type="protein sequence ID" value="QDU92478.1"/>
    <property type="molecule type" value="Genomic_DNA"/>
</dbReference>
<dbReference type="Proteomes" id="UP000317648">
    <property type="component" value="Chromosome"/>
</dbReference>
<keyword evidence="6" id="KW-1185">Reference proteome</keyword>
<reference evidence="5 6" key="1">
    <citation type="submission" date="2019-02" db="EMBL/GenBank/DDBJ databases">
        <title>Deep-cultivation of Planctomycetes and their phenomic and genomic characterization uncovers novel biology.</title>
        <authorList>
            <person name="Wiegand S."/>
            <person name="Jogler M."/>
            <person name="Boedeker C."/>
            <person name="Pinto D."/>
            <person name="Vollmers J."/>
            <person name="Rivas-Marin E."/>
            <person name="Kohn T."/>
            <person name="Peeters S.H."/>
            <person name="Heuer A."/>
            <person name="Rast P."/>
            <person name="Oberbeckmann S."/>
            <person name="Bunk B."/>
            <person name="Jeske O."/>
            <person name="Meyerdierks A."/>
            <person name="Storesund J.E."/>
            <person name="Kallscheuer N."/>
            <person name="Luecker S."/>
            <person name="Lage O.M."/>
            <person name="Pohl T."/>
            <person name="Merkel B.J."/>
            <person name="Hornburger P."/>
            <person name="Mueller R.-W."/>
            <person name="Bruemmer F."/>
            <person name="Labrenz M."/>
            <person name="Spormann A.M."/>
            <person name="Op den Camp H."/>
            <person name="Overmann J."/>
            <person name="Amann R."/>
            <person name="Jetten M.S.M."/>
            <person name="Mascher T."/>
            <person name="Medema M.H."/>
            <person name="Devos D.P."/>
            <person name="Kaster A.-K."/>
            <person name="Ovreas L."/>
            <person name="Rohde M."/>
            <person name="Galperin M.Y."/>
            <person name="Jogler C."/>
        </authorList>
    </citation>
    <scope>NUCLEOTIDE SEQUENCE [LARGE SCALE GENOMIC DNA]</scope>
    <source>
        <strain evidence="5 6">Pla85_3_4</strain>
    </source>
</reference>
<feature type="chain" id="PRO_5022213437" description="BIG2 domain-containing protein" evidence="2">
    <location>
        <begin position="20"/>
        <end position="878"/>
    </location>
</feature>
<sequence precursor="true">MFRTLPAIIALFTSLTVAASAGTARGADAEYPPDHPRFSRHVVPLFSRLGCNAGACHGKVKGENGFRLSLFGVDPAQDHMSLVREFAGRRINLANIDASLLLLKPGGQLPHAGGKLLDPDGPEYKLLRDWLAQGAALDPKEESQIEELIVTPVQQTLQVGESYAIEVHARFRDGTLENVTPLCRLEPVNGDVVAVQPGGRIKASGVGATAIVIRYGAEPTVAQVVVPGQPIDFPVTPAQNFIDDHILAKLRVLQIPAADLCDDATFLRRATLDIAGSLPQPDEIKAFLGDGDPNKRTKKIDELLLRPEHAALWATRFCDILRPSDFNANFAFVEPAENRRFHQWLNARLEENLPYDELAARILTATSQEGRAFETWIDEVLTLAEENARQSPDLPVYAQRRTLDLYWQRKNAVGVKGAVQVAHAFLGLRMECAQCHRHPHDVWSQDDLLSFANFFNQLKSANYPDKKSLPEPILKSFEQLPKDAKELDKKLKELRDKLKEVSNQSNKARDEKNRAENEDQDAARIQQLREAYAQLETEKSALETEIAQLDIDKGRMTNGPKRFGTDIRHDGSRRNFASVSSPLGSQRSETFRLLGEASPLEIAQDRDPRELVVEWLRRPDHPLFAKAIVNRVWAHYLGRGIVDPPDHLSPLNPPSHPELLNELAEQFIQQGYDLRWLHRTIAGSRTYQLSSSPSSLGPLAAAAERNFAHFQFRRLPAEVLVDAVNQATGSAETYPARLYLPDGAKAIEVAGVTQHQNDEASLSYAFKIFGRPLRSTEVQCDCERDTQTTIVQTLYLANHPGVSAKIYHEQGRVAKILEATASDPQRIEEIYLSAVGRSPSDAERSSCLEYVQQRESSLRAFQDVLWSLLNTREFILNH</sequence>
<dbReference type="PANTHER" id="PTHR35889:SF3">
    <property type="entry name" value="F-BOX DOMAIN-CONTAINING PROTEIN"/>
    <property type="match status" value="1"/>
</dbReference>
<dbReference type="Pfam" id="PF07587">
    <property type="entry name" value="PSD1"/>
    <property type="match status" value="1"/>
</dbReference>
<feature type="domain" description="DUF1549" evidence="3">
    <location>
        <begin position="242"/>
        <end position="459"/>
    </location>
</feature>
<feature type="compositionally biased region" description="Basic and acidic residues" evidence="1">
    <location>
        <begin position="563"/>
        <end position="573"/>
    </location>
</feature>
<name>A0A518DKV7_9BACT</name>
<dbReference type="OrthoDB" id="289126at2"/>
<evidence type="ECO:0000256" key="2">
    <source>
        <dbReference type="SAM" id="SignalP"/>
    </source>
</evidence>
<dbReference type="AlphaFoldDB" id="A0A518DKV7"/>
<feature type="region of interest" description="Disordered" evidence="1">
    <location>
        <begin position="557"/>
        <end position="583"/>
    </location>
</feature>
<evidence type="ECO:0000256" key="1">
    <source>
        <dbReference type="SAM" id="MobiDB-lite"/>
    </source>
</evidence>
<proteinExistence type="predicted"/>
<dbReference type="RefSeq" id="WP_145048461.1">
    <property type="nucleotide sequence ID" value="NZ_CP036433.1"/>
</dbReference>
<dbReference type="InterPro" id="IPR011444">
    <property type="entry name" value="DUF1549"/>
</dbReference>
<dbReference type="InterPro" id="IPR022655">
    <property type="entry name" value="DUF1553"/>
</dbReference>
<evidence type="ECO:0000313" key="6">
    <source>
        <dbReference type="Proteomes" id="UP000317648"/>
    </source>
</evidence>
<feature type="region of interest" description="Disordered" evidence="1">
    <location>
        <begin position="496"/>
        <end position="520"/>
    </location>
</feature>
<evidence type="ECO:0000259" key="4">
    <source>
        <dbReference type="Pfam" id="PF07587"/>
    </source>
</evidence>
<keyword evidence="2" id="KW-0732">Signal</keyword>
<feature type="signal peptide" evidence="2">
    <location>
        <begin position="1"/>
        <end position="19"/>
    </location>
</feature>
<dbReference type="Pfam" id="PF07583">
    <property type="entry name" value="PSCyt2"/>
    <property type="match status" value="1"/>
</dbReference>
<evidence type="ECO:0000313" key="5">
    <source>
        <dbReference type="EMBL" id="QDU92478.1"/>
    </source>
</evidence>
<feature type="compositionally biased region" description="Basic and acidic residues" evidence="1">
    <location>
        <begin position="507"/>
        <end position="517"/>
    </location>
</feature>
<dbReference type="PANTHER" id="PTHR35889">
    <property type="entry name" value="CYCLOINULO-OLIGOSACCHARIDE FRUCTANOTRANSFERASE-RELATED"/>
    <property type="match status" value="1"/>
</dbReference>
<organism evidence="5 6">
    <name type="scientific">Lignipirellula cremea</name>
    <dbReference type="NCBI Taxonomy" id="2528010"/>
    <lineage>
        <taxon>Bacteria</taxon>
        <taxon>Pseudomonadati</taxon>
        <taxon>Planctomycetota</taxon>
        <taxon>Planctomycetia</taxon>
        <taxon>Pirellulales</taxon>
        <taxon>Pirellulaceae</taxon>
        <taxon>Lignipirellula</taxon>
    </lineage>
</organism>
<dbReference type="KEGG" id="lcre:Pla8534_02260"/>
<gene>
    <name evidence="5" type="ORF">Pla8534_02260</name>
</gene>
<protein>
    <recommendedName>
        <fullName evidence="7">BIG2 domain-containing protein</fullName>
    </recommendedName>
</protein>
<evidence type="ECO:0008006" key="7">
    <source>
        <dbReference type="Google" id="ProtNLM"/>
    </source>
</evidence>
<feature type="domain" description="DUF1553" evidence="4">
    <location>
        <begin position="609"/>
        <end position="850"/>
    </location>
</feature>